<evidence type="ECO:0000313" key="5">
    <source>
        <dbReference type="EMBL" id="KAH8094514.1"/>
    </source>
</evidence>
<dbReference type="SUPFAM" id="SSF88697">
    <property type="entry name" value="PUA domain-like"/>
    <property type="match status" value="1"/>
</dbReference>
<dbReference type="PANTHER" id="PTHR14140:SF27">
    <property type="entry name" value="OS04G0289800 PROTEIN"/>
    <property type="match status" value="1"/>
</dbReference>
<evidence type="ECO:0000256" key="1">
    <source>
        <dbReference type="ARBA" id="ARBA00023242"/>
    </source>
</evidence>
<name>A0A8K0ULB7_9AGAR</name>
<dbReference type="Proteomes" id="UP000813824">
    <property type="component" value="Unassembled WGS sequence"/>
</dbReference>
<evidence type="ECO:0000256" key="2">
    <source>
        <dbReference type="PROSITE-ProRule" id="PRU00358"/>
    </source>
</evidence>
<dbReference type="InterPro" id="IPR003105">
    <property type="entry name" value="SRA_YDG"/>
</dbReference>
<feature type="compositionally biased region" description="Low complexity" evidence="3">
    <location>
        <begin position="254"/>
        <end position="265"/>
    </location>
</feature>
<organism evidence="5 6">
    <name type="scientific">Cristinia sonorae</name>
    <dbReference type="NCBI Taxonomy" id="1940300"/>
    <lineage>
        <taxon>Eukaryota</taxon>
        <taxon>Fungi</taxon>
        <taxon>Dikarya</taxon>
        <taxon>Basidiomycota</taxon>
        <taxon>Agaricomycotina</taxon>
        <taxon>Agaricomycetes</taxon>
        <taxon>Agaricomycetidae</taxon>
        <taxon>Agaricales</taxon>
        <taxon>Pleurotineae</taxon>
        <taxon>Stephanosporaceae</taxon>
        <taxon>Cristinia</taxon>
    </lineage>
</organism>
<dbReference type="GO" id="GO:0005634">
    <property type="term" value="C:nucleus"/>
    <property type="evidence" value="ECO:0007669"/>
    <property type="project" value="UniProtKB-SubCell"/>
</dbReference>
<dbReference type="InterPro" id="IPR036987">
    <property type="entry name" value="SRA-YDG_sf"/>
</dbReference>
<comment type="caution">
    <text evidence="5">The sequence shown here is derived from an EMBL/GenBank/DDBJ whole genome shotgun (WGS) entry which is preliminary data.</text>
</comment>
<accession>A0A8K0ULB7</accession>
<evidence type="ECO:0000313" key="6">
    <source>
        <dbReference type="Proteomes" id="UP000813824"/>
    </source>
</evidence>
<dbReference type="GO" id="GO:0044027">
    <property type="term" value="P:negative regulation of gene expression via chromosomal CpG island methylation"/>
    <property type="evidence" value="ECO:0007669"/>
    <property type="project" value="TreeGrafter"/>
</dbReference>
<dbReference type="PANTHER" id="PTHR14140">
    <property type="entry name" value="E3 UBIQUITIN-PROTEIN LIGASE UHRF-RELATED"/>
    <property type="match status" value="1"/>
</dbReference>
<dbReference type="SMART" id="SM00466">
    <property type="entry name" value="SRA"/>
    <property type="match status" value="1"/>
</dbReference>
<sequence length="312" mass="34821">MEDERPDPRVWGHIPGVPVGTTWASRQECSDSAVHPGIISGIYGPSAHGAYSIVLSGGYEDDVDLGETFTYTGSGGRQKTSREGKAIRMGPQIEDQSFKHHPNQALLMAMKNNRPIRVVRGFKLNSIYAPAEGYRYDGLYRVTEAEKAVGKLGFKMCRFTMVREPNQSPLPVRYYEQTLAKIKKNSRKSDTKRASPTRSKTKPIVFVKDERKPVPQKPIVPAKDERKFPTTVMASGPSRPTQPRTSVPPPSPQTSPGRSELVTRSPRSRPRTSLPYPHPQPRQATEVPRRSDIPSAEAFPELPNFEGEYLNI</sequence>
<dbReference type="Pfam" id="PF02182">
    <property type="entry name" value="SAD_SRA"/>
    <property type="match status" value="1"/>
</dbReference>
<dbReference type="InterPro" id="IPR015947">
    <property type="entry name" value="PUA-like_sf"/>
</dbReference>
<evidence type="ECO:0000259" key="4">
    <source>
        <dbReference type="PROSITE" id="PS51015"/>
    </source>
</evidence>
<evidence type="ECO:0000256" key="3">
    <source>
        <dbReference type="SAM" id="MobiDB-lite"/>
    </source>
</evidence>
<reference evidence="5" key="1">
    <citation type="journal article" date="2021" name="New Phytol.">
        <title>Evolutionary innovations through gain and loss of genes in the ectomycorrhizal Boletales.</title>
        <authorList>
            <person name="Wu G."/>
            <person name="Miyauchi S."/>
            <person name="Morin E."/>
            <person name="Kuo A."/>
            <person name="Drula E."/>
            <person name="Varga T."/>
            <person name="Kohler A."/>
            <person name="Feng B."/>
            <person name="Cao Y."/>
            <person name="Lipzen A."/>
            <person name="Daum C."/>
            <person name="Hundley H."/>
            <person name="Pangilinan J."/>
            <person name="Johnson J."/>
            <person name="Barry K."/>
            <person name="LaButti K."/>
            <person name="Ng V."/>
            <person name="Ahrendt S."/>
            <person name="Min B."/>
            <person name="Choi I.G."/>
            <person name="Park H."/>
            <person name="Plett J.M."/>
            <person name="Magnuson J."/>
            <person name="Spatafora J.W."/>
            <person name="Nagy L.G."/>
            <person name="Henrissat B."/>
            <person name="Grigoriev I.V."/>
            <person name="Yang Z.L."/>
            <person name="Xu J."/>
            <person name="Martin F.M."/>
        </authorList>
    </citation>
    <scope>NUCLEOTIDE SEQUENCE</scope>
    <source>
        <strain evidence="5">KKN 215</strain>
    </source>
</reference>
<dbReference type="OrthoDB" id="2270193at2759"/>
<keyword evidence="1 2" id="KW-0539">Nucleus</keyword>
<proteinExistence type="predicted"/>
<gene>
    <name evidence="5" type="ORF">BXZ70DRAFT_947818</name>
</gene>
<protein>
    <submittedName>
        <fullName evidence="5">PUA-like domain-containing protein</fullName>
    </submittedName>
</protein>
<feature type="region of interest" description="Disordered" evidence="3">
    <location>
        <begin position="183"/>
        <end position="312"/>
    </location>
</feature>
<dbReference type="EMBL" id="JAEVFJ010000026">
    <property type="protein sequence ID" value="KAH8094514.1"/>
    <property type="molecule type" value="Genomic_DNA"/>
</dbReference>
<feature type="domain" description="YDG" evidence="4">
    <location>
        <begin position="12"/>
        <end position="163"/>
    </location>
</feature>
<dbReference type="GO" id="GO:0016567">
    <property type="term" value="P:protein ubiquitination"/>
    <property type="evidence" value="ECO:0007669"/>
    <property type="project" value="TreeGrafter"/>
</dbReference>
<dbReference type="GO" id="GO:0061630">
    <property type="term" value="F:ubiquitin protein ligase activity"/>
    <property type="evidence" value="ECO:0007669"/>
    <property type="project" value="TreeGrafter"/>
</dbReference>
<dbReference type="AlphaFoldDB" id="A0A8K0ULB7"/>
<comment type="subcellular location">
    <subcellularLocation>
        <location evidence="2">Nucleus</location>
    </subcellularLocation>
</comment>
<dbReference type="Gene3D" id="2.30.280.10">
    <property type="entry name" value="SRA-YDG"/>
    <property type="match status" value="1"/>
</dbReference>
<dbReference type="InterPro" id="IPR045134">
    <property type="entry name" value="UHRF1/2-like"/>
</dbReference>
<dbReference type="PROSITE" id="PS51015">
    <property type="entry name" value="YDG"/>
    <property type="match status" value="1"/>
</dbReference>
<keyword evidence="6" id="KW-1185">Reference proteome</keyword>